<feature type="transmembrane region" description="Helical" evidence="2">
    <location>
        <begin position="46"/>
        <end position="63"/>
    </location>
</feature>
<dbReference type="InterPro" id="IPR023616">
    <property type="entry name" value="Cyt_c_oxase-like_su1_dom"/>
</dbReference>
<keyword evidence="1" id="KW-0249">Electron transport</keyword>
<feature type="transmembrane region" description="Helical" evidence="2">
    <location>
        <begin position="83"/>
        <end position="100"/>
    </location>
</feature>
<keyword evidence="1" id="KW-0679">Respiratory chain</keyword>
<dbReference type="InterPro" id="IPR000883">
    <property type="entry name" value="Cyt_C_Oxase_1"/>
</dbReference>
<sequence length="202" mass="22191">MPTWVVTLSVVHSVMMFIPVIAVAANQHVTVARNTWALKESLPLRFIAFGALMYTFASFQGSIEALRSVNTITHFTHYTVGHAHLGAYAFVSIVMFGAAYHIMPRMMGRDFSRPGLIQLHFWLVVLGFAIYFFSLSIGGVLQGLAMLDATRSFAESVILTKPYLEARSIGGTMMTLGHIVFAINIIGILCKPRAVQNPVAAE</sequence>
<evidence type="ECO:0000313" key="5">
    <source>
        <dbReference type="Proteomes" id="UP000076128"/>
    </source>
</evidence>
<keyword evidence="2" id="KW-0472">Membrane</keyword>
<proteinExistence type="predicted"/>
<dbReference type="Gene3D" id="1.20.210.10">
    <property type="entry name" value="Cytochrome c oxidase-like, subunit I domain"/>
    <property type="match status" value="1"/>
</dbReference>
<dbReference type="GO" id="GO:0020037">
    <property type="term" value="F:heme binding"/>
    <property type="evidence" value="ECO:0007669"/>
    <property type="project" value="InterPro"/>
</dbReference>
<protein>
    <submittedName>
        <fullName evidence="4">Cytochrome-c oxidase</fullName>
    </submittedName>
</protein>
<evidence type="ECO:0000313" key="4">
    <source>
        <dbReference type="EMBL" id="AMY71191.1"/>
    </source>
</evidence>
<evidence type="ECO:0000256" key="2">
    <source>
        <dbReference type="SAM" id="Phobius"/>
    </source>
</evidence>
<dbReference type="UniPathway" id="UPA00705"/>
<evidence type="ECO:0000259" key="3">
    <source>
        <dbReference type="PROSITE" id="PS50855"/>
    </source>
</evidence>
<organism evidence="4 5">
    <name type="scientific">Frigidibacter mobilis</name>
    <dbReference type="NCBI Taxonomy" id="1335048"/>
    <lineage>
        <taxon>Bacteria</taxon>
        <taxon>Pseudomonadati</taxon>
        <taxon>Pseudomonadota</taxon>
        <taxon>Alphaproteobacteria</taxon>
        <taxon>Rhodobacterales</taxon>
        <taxon>Paracoccaceae</taxon>
        <taxon>Frigidibacter</taxon>
    </lineage>
</organism>
<feature type="transmembrane region" description="Helical" evidence="2">
    <location>
        <begin position="6"/>
        <end position="25"/>
    </location>
</feature>
<dbReference type="Pfam" id="PF00115">
    <property type="entry name" value="COX1"/>
    <property type="match status" value="1"/>
</dbReference>
<dbReference type="SUPFAM" id="SSF81442">
    <property type="entry name" value="Cytochrome c oxidase subunit I-like"/>
    <property type="match status" value="1"/>
</dbReference>
<keyword evidence="2" id="KW-0812">Transmembrane</keyword>
<dbReference type="PANTHER" id="PTHR10422:SF29">
    <property type="entry name" value="CYTOCHROME C OXIDASE SUBUNIT 1 HOMOLOG, BACTEROID"/>
    <property type="match status" value="1"/>
</dbReference>
<dbReference type="PATRIC" id="fig|1335048.3.peg.4125"/>
<dbReference type="InterPro" id="IPR036927">
    <property type="entry name" value="Cyt_c_oxase-like_su1_sf"/>
</dbReference>
<dbReference type="GO" id="GO:0015990">
    <property type="term" value="P:electron transport coupled proton transport"/>
    <property type="evidence" value="ECO:0007669"/>
    <property type="project" value="TreeGrafter"/>
</dbReference>
<keyword evidence="1" id="KW-0813">Transport</keyword>
<accession>A0A159Z739</accession>
<feature type="transmembrane region" description="Helical" evidence="2">
    <location>
        <begin position="121"/>
        <end position="147"/>
    </location>
</feature>
<reference evidence="4 5" key="1">
    <citation type="submission" date="2015-09" db="EMBL/GenBank/DDBJ databases">
        <title>Complete genome sequence of Defluviimonas alba cai42t isolated from an oilfield in Xinjiang.</title>
        <authorList>
            <person name="Geng S."/>
            <person name="Pan X."/>
            <person name="Wu X."/>
        </authorList>
    </citation>
    <scope>NUCLEOTIDE SEQUENCE [LARGE SCALE GENOMIC DNA]</scope>
    <source>
        <strain evidence="5">cai42</strain>
    </source>
</reference>
<dbReference type="PANTHER" id="PTHR10422">
    <property type="entry name" value="CYTOCHROME C OXIDASE SUBUNIT 1"/>
    <property type="match status" value="1"/>
</dbReference>
<keyword evidence="2" id="KW-1133">Transmembrane helix</keyword>
<dbReference type="GO" id="GO:0006119">
    <property type="term" value="P:oxidative phosphorylation"/>
    <property type="evidence" value="ECO:0007669"/>
    <property type="project" value="UniProtKB-UniPathway"/>
</dbReference>
<name>A0A159Z739_9RHOB</name>
<gene>
    <name evidence="4" type="ORF">AKL17_3969</name>
</gene>
<evidence type="ECO:0000256" key="1">
    <source>
        <dbReference type="ARBA" id="ARBA00022660"/>
    </source>
</evidence>
<dbReference type="AlphaFoldDB" id="A0A159Z739"/>
<dbReference type="Proteomes" id="UP000076128">
    <property type="component" value="Chromosome"/>
</dbReference>
<dbReference type="GO" id="GO:0004129">
    <property type="term" value="F:cytochrome-c oxidase activity"/>
    <property type="evidence" value="ECO:0007669"/>
    <property type="project" value="InterPro"/>
</dbReference>
<dbReference type="KEGG" id="daa:AKL17_3969"/>
<dbReference type="GO" id="GO:0022904">
    <property type="term" value="P:respiratory electron transport chain"/>
    <property type="evidence" value="ECO:0007669"/>
    <property type="project" value="TreeGrafter"/>
</dbReference>
<feature type="domain" description="Cytochrome oxidase subunit I profile" evidence="3">
    <location>
        <begin position="1"/>
        <end position="202"/>
    </location>
</feature>
<dbReference type="EMBL" id="CP012661">
    <property type="protein sequence ID" value="AMY71191.1"/>
    <property type="molecule type" value="Genomic_DNA"/>
</dbReference>
<keyword evidence="5" id="KW-1185">Reference proteome</keyword>
<dbReference type="STRING" id="1335048.AKL17_3969"/>
<dbReference type="PROSITE" id="PS50855">
    <property type="entry name" value="COX1"/>
    <property type="match status" value="1"/>
</dbReference>
<feature type="transmembrane region" description="Helical" evidence="2">
    <location>
        <begin position="167"/>
        <end position="190"/>
    </location>
</feature>
<dbReference type="GO" id="GO:0016020">
    <property type="term" value="C:membrane"/>
    <property type="evidence" value="ECO:0007669"/>
    <property type="project" value="InterPro"/>
</dbReference>